<protein>
    <submittedName>
        <fullName evidence="2">Uncharacterized protein</fullName>
    </submittedName>
</protein>
<evidence type="ECO:0000313" key="3">
    <source>
        <dbReference type="Proteomes" id="UP000265520"/>
    </source>
</evidence>
<reference evidence="2 3" key="1">
    <citation type="journal article" date="2018" name="Front. Plant Sci.">
        <title>Red Clover (Trifolium pratense) and Zigzag Clover (T. medium) - A Picture of Genomic Similarities and Differences.</title>
        <authorList>
            <person name="Dluhosova J."/>
            <person name="Istvanek J."/>
            <person name="Nedelnik J."/>
            <person name="Repkova J."/>
        </authorList>
    </citation>
    <scope>NUCLEOTIDE SEQUENCE [LARGE SCALE GENOMIC DNA]</scope>
    <source>
        <strain evidence="3">cv. 10/8</strain>
        <tissue evidence="2">Leaf</tissue>
    </source>
</reference>
<dbReference type="Proteomes" id="UP000265520">
    <property type="component" value="Unassembled WGS sequence"/>
</dbReference>
<evidence type="ECO:0000256" key="1">
    <source>
        <dbReference type="SAM" id="Phobius"/>
    </source>
</evidence>
<keyword evidence="1" id="KW-0812">Transmembrane</keyword>
<organism evidence="2 3">
    <name type="scientific">Trifolium medium</name>
    <dbReference type="NCBI Taxonomy" id="97028"/>
    <lineage>
        <taxon>Eukaryota</taxon>
        <taxon>Viridiplantae</taxon>
        <taxon>Streptophyta</taxon>
        <taxon>Embryophyta</taxon>
        <taxon>Tracheophyta</taxon>
        <taxon>Spermatophyta</taxon>
        <taxon>Magnoliopsida</taxon>
        <taxon>eudicotyledons</taxon>
        <taxon>Gunneridae</taxon>
        <taxon>Pentapetalae</taxon>
        <taxon>rosids</taxon>
        <taxon>fabids</taxon>
        <taxon>Fabales</taxon>
        <taxon>Fabaceae</taxon>
        <taxon>Papilionoideae</taxon>
        <taxon>50 kb inversion clade</taxon>
        <taxon>NPAAA clade</taxon>
        <taxon>Hologalegina</taxon>
        <taxon>IRL clade</taxon>
        <taxon>Trifolieae</taxon>
        <taxon>Trifolium</taxon>
    </lineage>
</organism>
<sequence>STGYYYVLPASVYLLTYLCVAILTSAFAASDFYFERLSPPLDLLSPYFQSSASYNSKTTIITRVTFSFPSLNFATINPYLDNGSSIPRVFTSSYLFTVHGSCLVRTPSAARLATVLNP</sequence>
<name>A0A392PNW0_9FABA</name>
<keyword evidence="1" id="KW-0472">Membrane</keyword>
<dbReference type="EMBL" id="LXQA010087871">
    <property type="protein sequence ID" value="MCI13327.1"/>
    <property type="molecule type" value="Genomic_DNA"/>
</dbReference>
<proteinExistence type="predicted"/>
<evidence type="ECO:0000313" key="2">
    <source>
        <dbReference type="EMBL" id="MCI13327.1"/>
    </source>
</evidence>
<keyword evidence="3" id="KW-1185">Reference proteome</keyword>
<feature type="transmembrane region" description="Helical" evidence="1">
    <location>
        <begin position="12"/>
        <end position="34"/>
    </location>
</feature>
<accession>A0A392PNW0</accession>
<dbReference type="AlphaFoldDB" id="A0A392PNW0"/>
<feature type="non-terminal residue" evidence="2">
    <location>
        <position position="1"/>
    </location>
</feature>
<keyword evidence="1" id="KW-1133">Transmembrane helix</keyword>
<comment type="caution">
    <text evidence="2">The sequence shown here is derived from an EMBL/GenBank/DDBJ whole genome shotgun (WGS) entry which is preliminary data.</text>
</comment>